<feature type="region of interest" description="Disordered" evidence="1">
    <location>
        <begin position="1295"/>
        <end position="1319"/>
    </location>
</feature>
<sequence>MPVRFKLATSENRDTLLRCHENSSKACQLDSYSGASSSVASEPVSKTSIHRKNKHKQEPSVGRFRLGGDGTLNKYMGGLSLESMSEVVEDEALNAEQRLSFNRRPDDFRFIEEARAVTSRPAEGSTIAEVADALLLEDKTQVVKAYPQKAQSALTSPLRMVRKTFGRKKLFSPLCNVIMKHEDEVNTTTPVKKARTIFRDLLVSGSSSNKAGSFNLPQIFVTLADSESRHTSSKASQRNEAQTAGEDSLETQPEATDDDATFESGKISDTLDCLSETHSIVEEATVADETTKFDRFRVITNEHDQKLMSSDLCTAEDGTSFRTEFGVTENCLTSSSEDSNLGNAKTGSPQPQTLYSKIKRNALAILSQSLRSRRQESLDNKDQNILCKQLFIKQNSAFAEFLKSSTPNYHFQHLPLSLCEDWTSMTWDSVSELSSTEHGDASKLKSQCLCVPDGTSNLETFNHVSDQLKPKAQPQNLADQQSVGDRTLNANSQDDSASKEQSQYMDQNLVHATNRHLLHPTSNTDYFNSSFPMDNEQADGGSTSNSSKHPKDCYSKIAVDSSTENDIPIAKPRICHANKVKEPSSRNEVKQSPRGGEKSQHQSMFEEHSEVMIINSGGPAFAIKRPVISQGLQREFPVRVRNAKMGVVAECSLVSHRSPPLGSLSYFLVCELLQQCESLKPSFCTGFAINKEGNALFVGSSKDEFPNIVCHKAFRTFLAAILYAMKQTEEITCLDVSLYSILNTNLTTVVTADDFVEKGPYVREGLCAATIKAMHYSRTLETKFWIEQAPQIIHLLTKEKSGPNQQMLTIKSEYYINQTAGCNLVLSNAPCPPVRISLQDESHFSPSGRSSSPKTPNTRVHCGSEGFLVSTEVPEISYSFLDRPFTEISYPVFLEKDSEMEANVSGCEKLAQQGISMKAAQINQECFSEDTICTAPVTDPSYAQAVETTFSSSGTECTCRKESPKLNESGHASLSIANLTFDASQMDEDTKTHQNDQNGHLMLLKNSPATELSGGLHETNTLPAKNASRIGTLEQSTSWAERLNYSNYNFQTSRNKKDAKSRPNLVSLTSITSMEFEGHVSSCPATSCQWKKGKLSPEESVHTSSNTPAVKRRIDSPASLVKRSEDEMASSKSTSTCLEANPSSPKDLVEVYYDSNSFRANSRSDKNEEASTEIRVSVDSDEHIPFLEEPAIPVDIIKKDSGCLETVNKTQTSGQICLDGEIHRLPNGDQKNSEVCTKQTVTQGQLGDCHRGTEEALSDALEEKQRKVHFIQSPVSDVSSVAPKEIPHLQDYASEMVKNSSSSPTRKKKKKEVGRENRRCKPAKITHEETQMTPHFIIKHVHSRTVVERHMPEVKKDQVSLKRIKQRQALAYEKKVRQLSLTRLLNENNNAYGGDYFVTVSKMEGTCSSEVFCKLG</sequence>
<feature type="region of interest" description="Disordered" evidence="1">
    <location>
        <begin position="1121"/>
        <end position="1142"/>
    </location>
</feature>
<evidence type="ECO:0000313" key="4">
    <source>
        <dbReference type="WBParaSite" id="MCU_005309-RA"/>
    </source>
</evidence>
<evidence type="ECO:0000313" key="3">
    <source>
        <dbReference type="Proteomes" id="UP000267029"/>
    </source>
</evidence>
<dbReference type="Proteomes" id="UP000267029">
    <property type="component" value="Unassembled WGS sequence"/>
</dbReference>
<evidence type="ECO:0000256" key="1">
    <source>
        <dbReference type="SAM" id="MobiDB-lite"/>
    </source>
</evidence>
<accession>A0A0R3UKN4</accession>
<feature type="region of interest" description="Disordered" evidence="1">
    <location>
        <begin position="569"/>
        <end position="605"/>
    </location>
</feature>
<feature type="region of interest" description="Disordered" evidence="1">
    <location>
        <begin position="229"/>
        <end position="263"/>
    </location>
</feature>
<keyword evidence="3" id="KW-1185">Reference proteome</keyword>
<feature type="compositionally biased region" description="Polar residues" evidence="1">
    <location>
        <begin position="233"/>
        <end position="242"/>
    </location>
</feature>
<feature type="compositionally biased region" description="Polar residues" evidence="1">
    <location>
        <begin position="520"/>
        <end position="532"/>
    </location>
</feature>
<feature type="region of interest" description="Disordered" evidence="1">
    <location>
        <begin position="515"/>
        <end position="551"/>
    </location>
</feature>
<reference evidence="4" key="2">
    <citation type="submission" date="2019-11" db="UniProtKB">
        <authorList>
            <consortium name="WormBaseParasite"/>
        </authorList>
    </citation>
    <scope>IDENTIFICATION</scope>
</reference>
<dbReference type="EMBL" id="UXSR01005463">
    <property type="protein sequence ID" value="VDD82165.1"/>
    <property type="molecule type" value="Genomic_DNA"/>
</dbReference>
<organism evidence="2 3">
    <name type="scientific">Mesocestoides corti</name>
    <name type="common">Flatworm</name>
    <dbReference type="NCBI Taxonomy" id="53468"/>
    <lineage>
        <taxon>Eukaryota</taxon>
        <taxon>Metazoa</taxon>
        <taxon>Spiralia</taxon>
        <taxon>Lophotrochozoa</taxon>
        <taxon>Platyhelminthes</taxon>
        <taxon>Cestoda</taxon>
        <taxon>Eucestoda</taxon>
        <taxon>Cyclophyllidea</taxon>
        <taxon>Mesocestoididae</taxon>
        <taxon>Mesocestoides</taxon>
    </lineage>
</organism>
<reference evidence="2 3" key="1">
    <citation type="submission" date="2018-10" db="EMBL/GenBank/DDBJ databases">
        <authorList>
            <consortium name="Pathogen Informatics"/>
        </authorList>
    </citation>
    <scope>NUCLEOTIDE SEQUENCE [LARGE SCALE GENOMIC DNA]</scope>
</reference>
<gene>
    <name evidence="2" type="ORF">MCOS_LOCUS8168</name>
</gene>
<feature type="region of interest" description="Disordered" evidence="1">
    <location>
        <begin position="35"/>
        <end position="66"/>
    </location>
</feature>
<feature type="compositionally biased region" description="Low complexity" evidence="1">
    <location>
        <begin position="35"/>
        <end position="47"/>
    </location>
</feature>
<feature type="region of interest" description="Disordered" evidence="1">
    <location>
        <begin position="1010"/>
        <end position="1029"/>
    </location>
</feature>
<protein>
    <submittedName>
        <fullName evidence="4">Cell division cycle-associated protein 2</fullName>
    </submittedName>
</protein>
<dbReference type="WBParaSite" id="MCU_005309-RA">
    <property type="protein sequence ID" value="MCU_005309-RA"/>
    <property type="gene ID" value="MCU_005309"/>
</dbReference>
<feature type="compositionally biased region" description="Polar residues" evidence="1">
    <location>
        <begin position="1130"/>
        <end position="1142"/>
    </location>
</feature>
<feature type="compositionally biased region" description="Polar residues" evidence="1">
    <location>
        <begin position="473"/>
        <end position="503"/>
    </location>
</feature>
<feature type="compositionally biased region" description="Basic and acidic residues" evidence="1">
    <location>
        <begin position="579"/>
        <end position="605"/>
    </location>
</feature>
<evidence type="ECO:0000313" key="2">
    <source>
        <dbReference type="EMBL" id="VDD82165.1"/>
    </source>
</evidence>
<dbReference type="OrthoDB" id="10285514at2759"/>
<proteinExistence type="predicted"/>
<name>A0A0R3UKN4_MESCO</name>
<feature type="region of interest" description="Disordered" evidence="1">
    <location>
        <begin position="469"/>
        <end position="503"/>
    </location>
</feature>